<reference evidence="2" key="2">
    <citation type="journal article" date="2024" name="Plant">
        <title>Genomic evolution and insights into agronomic trait innovations of Sesamum species.</title>
        <authorList>
            <person name="Miao H."/>
            <person name="Wang L."/>
            <person name="Qu L."/>
            <person name="Liu H."/>
            <person name="Sun Y."/>
            <person name="Le M."/>
            <person name="Wang Q."/>
            <person name="Wei S."/>
            <person name="Zheng Y."/>
            <person name="Lin W."/>
            <person name="Duan Y."/>
            <person name="Cao H."/>
            <person name="Xiong S."/>
            <person name="Wang X."/>
            <person name="Wei L."/>
            <person name="Li C."/>
            <person name="Ma Q."/>
            <person name="Ju M."/>
            <person name="Zhao R."/>
            <person name="Li G."/>
            <person name="Mu C."/>
            <person name="Tian Q."/>
            <person name="Mei H."/>
            <person name="Zhang T."/>
            <person name="Gao T."/>
            <person name="Zhang H."/>
        </authorList>
    </citation>
    <scope>NUCLEOTIDE SEQUENCE</scope>
    <source>
        <strain evidence="2">G02</strain>
    </source>
</reference>
<comment type="caution">
    <text evidence="2">The sequence shown here is derived from an EMBL/GenBank/DDBJ whole genome shotgun (WGS) entry which is preliminary data.</text>
</comment>
<gene>
    <name evidence="2" type="ORF">Sradi_3137700</name>
</gene>
<sequence length="72" mass="8471">MKATPYGQSSHRIQQWPGCSNLPGARPHHYFGERDALLFIFWGSFNLVAYILQALLNVFERREPLRRDLLRN</sequence>
<protein>
    <submittedName>
        <fullName evidence="2">Uncharacterized protein</fullName>
    </submittedName>
</protein>
<keyword evidence="1" id="KW-0472">Membrane</keyword>
<keyword evidence="1" id="KW-1133">Transmembrane helix</keyword>
<dbReference type="EMBL" id="JACGWJ010000013">
    <property type="protein sequence ID" value="KAL0378322.1"/>
    <property type="molecule type" value="Genomic_DNA"/>
</dbReference>
<name>A0AAW2RDN5_SESRA</name>
<feature type="transmembrane region" description="Helical" evidence="1">
    <location>
        <begin position="36"/>
        <end position="59"/>
    </location>
</feature>
<reference evidence="2" key="1">
    <citation type="submission" date="2020-06" db="EMBL/GenBank/DDBJ databases">
        <authorList>
            <person name="Li T."/>
            <person name="Hu X."/>
            <person name="Zhang T."/>
            <person name="Song X."/>
            <person name="Zhang H."/>
            <person name="Dai N."/>
            <person name="Sheng W."/>
            <person name="Hou X."/>
            <person name="Wei L."/>
        </authorList>
    </citation>
    <scope>NUCLEOTIDE SEQUENCE</scope>
    <source>
        <strain evidence="2">G02</strain>
        <tissue evidence="2">Leaf</tissue>
    </source>
</reference>
<evidence type="ECO:0000256" key="1">
    <source>
        <dbReference type="SAM" id="Phobius"/>
    </source>
</evidence>
<accession>A0AAW2RDN5</accession>
<organism evidence="2">
    <name type="scientific">Sesamum radiatum</name>
    <name type="common">Black benniseed</name>
    <dbReference type="NCBI Taxonomy" id="300843"/>
    <lineage>
        <taxon>Eukaryota</taxon>
        <taxon>Viridiplantae</taxon>
        <taxon>Streptophyta</taxon>
        <taxon>Embryophyta</taxon>
        <taxon>Tracheophyta</taxon>
        <taxon>Spermatophyta</taxon>
        <taxon>Magnoliopsida</taxon>
        <taxon>eudicotyledons</taxon>
        <taxon>Gunneridae</taxon>
        <taxon>Pentapetalae</taxon>
        <taxon>asterids</taxon>
        <taxon>lamiids</taxon>
        <taxon>Lamiales</taxon>
        <taxon>Pedaliaceae</taxon>
        <taxon>Sesamum</taxon>
    </lineage>
</organism>
<dbReference type="AlphaFoldDB" id="A0AAW2RDN5"/>
<evidence type="ECO:0000313" key="2">
    <source>
        <dbReference type="EMBL" id="KAL0378322.1"/>
    </source>
</evidence>
<proteinExistence type="predicted"/>
<keyword evidence="1" id="KW-0812">Transmembrane</keyword>